<accession>A0A2R3Z4B6</accession>
<keyword evidence="5 7" id="KW-1133">Transmembrane helix</keyword>
<dbReference type="InterPro" id="IPR001750">
    <property type="entry name" value="ND/Mrp_TM"/>
</dbReference>
<feature type="domain" description="NADH:quinone oxidoreductase/Mrp antiporter transmembrane" evidence="9">
    <location>
        <begin position="131"/>
        <end position="386"/>
    </location>
</feature>
<dbReference type="Proteomes" id="UP000241507">
    <property type="component" value="Chromosome"/>
</dbReference>
<proteinExistence type="inferred from homology"/>
<reference evidence="12" key="1">
    <citation type="submission" date="2018-03" db="EMBL/GenBank/DDBJ databases">
        <title>Gramella fulva sp. nov., isolated from a dry surface of tidal flat.</title>
        <authorList>
            <person name="Hwang S.H."/>
            <person name="Hwang W.M."/>
            <person name="Kang K."/>
            <person name="Ahn T.-Y."/>
        </authorList>
    </citation>
    <scope>NUCLEOTIDE SEQUENCE [LARGE SCALE GENOMIC DNA]</scope>
    <source>
        <strain evidence="12">SH35</strain>
    </source>
</reference>
<evidence type="ECO:0000259" key="10">
    <source>
        <dbReference type="Pfam" id="PF00662"/>
    </source>
</evidence>
<feature type="transmembrane region" description="Helical" evidence="7">
    <location>
        <begin position="467"/>
        <end position="487"/>
    </location>
</feature>
<protein>
    <recommendedName>
        <fullName evidence="7">Probable inorganic carbon transporter subunit DabB</fullName>
    </recommendedName>
</protein>
<keyword evidence="3 7" id="KW-1003">Cell membrane</keyword>
<dbReference type="AlphaFoldDB" id="A0A2R3Z4B6"/>
<dbReference type="GO" id="GO:0008137">
    <property type="term" value="F:NADH dehydrogenase (ubiquinone) activity"/>
    <property type="evidence" value="ECO:0007669"/>
    <property type="project" value="InterPro"/>
</dbReference>
<feature type="transmembrane region" description="Helical" evidence="7">
    <location>
        <begin position="169"/>
        <end position="189"/>
    </location>
</feature>
<evidence type="ECO:0000256" key="4">
    <source>
        <dbReference type="ARBA" id="ARBA00022692"/>
    </source>
</evidence>
<evidence type="ECO:0000256" key="1">
    <source>
        <dbReference type="ARBA" id="ARBA00004127"/>
    </source>
</evidence>
<comment type="similarity">
    <text evidence="7">Belongs to the inorganic carbon transporter (TC 9.A.2) DabB family.</text>
</comment>
<dbReference type="PRINTS" id="PR01434">
    <property type="entry name" value="NADHDHGNASE5"/>
</dbReference>
<feature type="domain" description="NADH-Ubiquinone oxidoreductase (complex I) chain 5 N-terminal" evidence="10">
    <location>
        <begin position="73"/>
        <end position="114"/>
    </location>
</feature>
<dbReference type="Pfam" id="PF00361">
    <property type="entry name" value="Proton_antipo_M"/>
    <property type="match status" value="1"/>
</dbReference>
<evidence type="ECO:0000256" key="2">
    <source>
        <dbReference type="ARBA" id="ARBA00022448"/>
    </source>
</evidence>
<dbReference type="GO" id="GO:0012505">
    <property type="term" value="C:endomembrane system"/>
    <property type="evidence" value="ECO:0007669"/>
    <property type="project" value="UniProtKB-SubCell"/>
</dbReference>
<keyword evidence="11" id="KW-0830">Ubiquinone</keyword>
<dbReference type="PANTHER" id="PTHR42829:SF1">
    <property type="entry name" value="INORGANIC CARBON TRANSPORTER SUBUNIT DABB-RELATED"/>
    <property type="match status" value="1"/>
</dbReference>
<evidence type="ECO:0000313" key="11">
    <source>
        <dbReference type="EMBL" id="AVR45123.1"/>
    </source>
</evidence>
<feature type="transmembrane region" description="Helical" evidence="7">
    <location>
        <begin position="118"/>
        <end position="148"/>
    </location>
</feature>
<evidence type="ECO:0000256" key="3">
    <source>
        <dbReference type="ARBA" id="ARBA00022475"/>
    </source>
</evidence>
<feature type="transmembrane region" description="Helical" evidence="7">
    <location>
        <begin position="397"/>
        <end position="414"/>
    </location>
</feature>
<dbReference type="KEGG" id="grs:C7S20_07475"/>
<name>A0A2R3Z4B6_9FLAO</name>
<dbReference type="GO" id="GO:0005886">
    <property type="term" value="C:plasma membrane"/>
    <property type="evidence" value="ECO:0007669"/>
    <property type="project" value="UniProtKB-SubCell"/>
</dbReference>
<comment type="function">
    <text evidence="7">Part of an energy-coupled inorganic carbon pump.</text>
</comment>
<dbReference type="InterPro" id="IPR046396">
    <property type="entry name" value="Transporter_DabB"/>
</dbReference>
<organism evidence="11 12">
    <name type="scientific">Christiangramia fulva</name>
    <dbReference type="NCBI Taxonomy" id="2126553"/>
    <lineage>
        <taxon>Bacteria</taxon>
        <taxon>Pseudomonadati</taxon>
        <taxon>Bacteroidota</taxon>
        <taxon>Flavobacteriia</taxon>
        <taxon>Flavobacteriales</taxon>
        <taxon>Flavobacteriaceae</taxon>
        <taxon>Christiangramia</taxon>
    </lineage>
</organism>
<dbReference type="RefSeq" id="WP_107011901.1">
    <property type="nucleotide sequence ID" value="NZ_CP028136.1"/>
</dbReference>
<evidence type="ECO:0000256" key="7">
    <source>
        <dbReference type="HAMAP-Rule" id="MF_00862"/>
    </source>
</evidence>
<feature type="transmembrane region" description="Helical" evidence="7">
    <location>
        <begin position="371"/>
        <end position="391"/>
    </location>
</feature>
<feature type="transmembrane region" description="Helical" evidence="7">
    <location>
        <begin position="310"/>
        <end position="335"/>
    </location>
</feature>
<dbReference type="OrthoDB" id="9807568at2"/>
<dbReference type="GO" id="GO:0015990">
    <property type="term" value="P:electron transport coupled proton transport"/>
    <property type="evidence" value="ECO:0007669"/>
    <property type="project" value="TreeGrafter"/>
</dbReference>
<comment type="subcellular location">
    <subcellularLocation>
        <location evidence="7">Cell membrane</location>
        <topology evidence="7">Multi-pass membrane protein</topology>
    </subcellularLocation>
    <subcellularLocation>
        <location evidence="1">Endomembrane system</location>
        <topology evidence="1">Multi-pass membrane protein</topology>
    </subcellularLocation>
    <subcellularLocation>
        <location evidence="8">Membrane</location>
        <topology evidence="8">Multi-pass membrane protein</topology>
    </subcellularLocation>
</comment>
<keyword evidence="2 7" id="KW-0813">Transport</keyword>
<dbReference type="Pfam" id="PF00662">
    <property type="entry name" value="Proton_antipo_N"/>
    <property type="match status" value="1"/>
</dbReference>
<keyword evidence="4 7" id="KW-0812">Transmembrane</keyword>
<keyword evidence="12" id="KW-1185">Reference proteome</keyword>
<comment type="subunit">
    <text evidence="7">Forms a complex with DabA.</text>
</comment>
<evidence type="ECO:0000313" key="12">
    <source>
        <dbReference type="Proteomes" id="UP000241507"/>
    </source>
</evidence>
<dbReference type="InterPro" id="IPR001516">
    <property type="entry name" value="Proton_antipo_N"/>
</dbReference>
<sequence length="554" mass="60374">MSEKIITLIVLLSPLGFVLTALASRFQDGRRPKMVIAVGSISSILTIIIAVFSCLSVYNNSLIQSGFLGLDKLGFSIRLDSVSSIMFLMIALLSFIIIKFSVNYLEGDQKHGAFIGRLAATIASVELLVLSGNLGLLLVSWIFTSISLHRLLIFYKDRPTARVAAKKKFILARLGDLCLFLAVILLYNQFRSGNLETIFASIRNTAGNLPFWGLEAPALLLGFAAILKSAQFPTHGWLIEVMETPTPVSALLHAGLLNAGPFLIVRMAYVINASTVTPLLLMSIGGLTALFASIIFLTQTSVKTALGYSSVAHMGFSLMLCGLGVYSAAMLHLVAHSFYKAHSFLSSGSGIDVLKASRIKKETEKHSPAKIILGILMALALYAVFAITWGIDLDREFSLLIIGAVIVMGLSRIFTSAIVKKWNSGFMLRTLFIGLVVITAFFLLESGTHHILYSSIPELVRPGKGKIIVAGILLLLFGVTVLIQMIAPQLSSKPSYQKLAIHIRNGFYANALFDRLIGSLRIHSSKNEEMLRSLESSKYETKEAATKELQEQIA</sequence>
<evidence type="ECO:0000256" key="8">
    <source>
        <dbReference type="RuleBase" id="RU000320"/>
    </source>
</evidence>
<evidence type="ECO:0000256" key="6">
    <source>
        <dbReference type="ARBA" id="ARBA00023136"/>
    </source>
</evidence>
<dbReference type="GO" id="GO:0003954">
    <property type="term" value="F:NADH dehydrogenase activity"/>
    <property type="evidence" value="ECO:0007669"/>
    <property type="project" value="TreeGrafter"/>
</dbReference>
<feature type="transmembrane region" description="Helical" evidence="7">
    <location>
        <begin position="33"/>
        <end position="58"/>
    </location>
</feature>
<feature type="transmembrane region" description="Helical" evidence="7">
    <location>
        <begin position="426"/>
        <end position="444"/>
    </location>
</feature>
<dbReference type="EMBL" id="CP028136">
    <property type="protein sequence ID" value="AVR45123.1"/>
    <property type="molecule type" value="Genomic_DNA"/>
</dbReference>
<evidence type="ECO:0000259" key="9">
    <source>
        <dbReference type="Pfam" id="PF00361"/>
    </source>
</evidence>
<dbReference type="PANTHER" id="PTHR42829">
    <property type="entry name" value="NADH-UBIQUINONE OXIDOREDUCTASE CHAIN 5"/>
    <property type="match status" value="1"/>
</dbReference>
<dbReference type="GO" id="GO:0042773">
    <property type="term" value="P:ATP synthesis coupled electron transport"/>
    <property type="evidence" value="ECO:0007669"/>
    <property type="project" value="InterPro"/>
</dbReference>
<evidence type="ECO:0000256" key="5">
    <source>
        <dbReference type="ARBA" id="ARBA00022989"/>
    </source>
</evidence>
<dbReference type="InterPro" id="IPR003945">
    <property type="entry name" value="NU5C-like"/>
</dbReference>
<feature type="transmembrane region" description="Helical" evidence="7">
    <location>
        <begin position="248"/>
        <end position="271"/>
    </location>
</feature>
<feature type="transmembrane region" description="Helical" evidence="7">
    <location>
        <begin position="209"/>
        <end position="227"/>
    </location>
</feature>
<feature type="transmembrane region" description="Helical" evidence="7">
    <location>
        <begin position="277"/>
        <end position="298"/>
    </location>
</feature>
<dbReference type="HAMAP" id="MF_00862">
    <property type="entry name" value="DabB"/>
    <property type="match status" value="1"/>
</dbReference>
<gene>
    <name evidence="7" type="primary">dabB</name>
    <name evidence="11" type="ORF">C7S20_07475</name>
</gene>
<feature type="transmembrane region" description="Helical" evidence="7">
    <location>
        <begin position="79"/>
        <end position="98"/>
    </location>
</feature>
<keyword evidence="6 7" id="KW-0472">Membrane</keyword>